<evidence type="ECO:0000256" key="1">
    <source>
        <dbReference type="ARBA" id="ARBA00007118"/>
    </source>
</evidence>
<protein>
    <submittedName>
        <fullName evidence="4">Nitroreductase</fullName>
    </submittedName>
</protein>
<comment type="caution">
    <text evidence="4">The sequence shown here is derived from an EMBL/GenBank/DDBJ whole genome shotgun (WGS) entry which is preliminary data.</text>
</comment>
<keyword evidence="2" id="KW-0560">Oxidoreductase</keyword>
<evidence type="ECO:0000313" key="5">
    <source>
        <dbReference type="Proteomes" id="UP000018837"/>
    </source>
</evidence>
<accession>W2C1W1</accession>
<sequence>MTLEEILRTRRAVRRYTDEAIDTDTVRHCIDLARLAPTSSNMQLWECYHVTDPDTIRRLVPACLDQTAVSTAQQLVVFVTRRDLFRRRAAAALAFERGNVARNSPADRQAHRTKRWELYYQRVMPFLYGNAFGLLGLLRKTILMAVGLFRPIRRQVSEADMRVVVHKSCALVVQTFMLAMTDAGYDTCPLEGFDSLRVKRILRLPRRAEVNMIISCGIRDEGRGVWGERFRVPMEEIYHRI</sequence>
<dbReference type="InterPro" id="IPR000415">
    <property type="entry name" value="Nitroreductase-like"/>
</dbReference>
<gene>
    <name evidence="4" type="ORF">N425_10800</name>
</gene>
<dbReference type="PANTHER" id="PTHR43673">
    <property type="entry name" value="NAD(P)H NITROREDUCTASE YDGI-RELATED"/>
    <property type="match status" value="1"/>
</dbReference>
<dbReference type="AlphaFoldDB" id="W2C1W1"/>
<feature type="domain" description="Nitroreductase" evidence="3">
    <location>
        <begin position="7"/>
        <end position="217"/>
    </location>
</feature>
<dbReference type="PATRIC" id="fig|1411148.3.peg.1754"/>
<evidence type="ECO:0000259" key="3">
    <source>
        <dbReference type="Pfam" id="PF00881"/>
    </source>
</evidence>
<name>W2C1W1_9BACT</name>
<dbReference type="Proteomes" id="UP000018837">
    <property type="component" value="Unassembled WGS sequence"/>
</dbReference>
<organism evidence="4 5">
    <name type="scientific">Tannerella sp. oral taxon BU063 isolate Cell 2</name>
    <dbReference type="NCBI Taxonomy" id="1411148"/>
    <lineage>
        <taxon>Bacteria</taxon>
        <taxon>Pseudomonadati</taxon>
        <taxon>Bacteroidota</taxon>
        <taxon>Bacteroidia</taxon>
        <taxon>Bacteroidales</taxon>
        <taxon>Tannerellaceae</taxon>
        <taxon>Tannerella</taxon>
    </lineage>
</organism>
<dbReference type="SUPFAM" id="SSF55469">
    <property type="entry name" value="FMN-dependent nitroreductase-like"/>
    <property type="match status" value="1"/>
</dbReference>
<comment type="similarity">
    <text evidence="1">Belongs to the nitroreductase family.</text>
</comment>
<dbReference type="EMBL" id="AYUF01000489">
    <property type="protein sequence ID" value="ETK01184.1"/>
    <property type="molecule type" value="Genomic_DNA"/>
</dbReference>
<evidence type="ECO:0000256" key="2">
    <source>
        <dbReference type="ARBA" id="ARBA00023002"/>
    </source>
</evidence>
<proteinExistence type="inferred from homology"/>
<dbReference type="Pfam" id="PF00881">
    <property type="entry name" value="Nitroreductase"/>
    <property type="match status" value="1"/>
</dbReference>
<dbReference type="PANTHER" id="PTHR43673:SF10">
    <property type="entry name" value="NADH DEHYDROGENASE_NAD(P)H NITROREDUCTASE XCC3605-RELATED"/>
    <property type="match status" value="1"/>
</dbReference>
<evidence type="ECO:0000313" key="4">
    <source>
        <dbReference type="EMBL" id="ETK01184.1"/>
    </source>
</evidence>
<dbReference type="GO" id="GO:0016491">
    <property type="term" value="F:oxidoreductase activity"/>
    <property type="evidence" value="ECO:0007669"/>
    <property type="project" value="UniProtKB-KW"/>
</dbReference>
<reference evidence="4 5" key="1">
    <citation type="submission" date="2013-11" db="EMBL/GenBank/DDBJ databases">
        <title>Single cell genomics of uncultured Tannerella BU063 (oral taxon 286).</title>
        <authorList>
            <person name="Beall C.J."/>
            <person name="Campbell A.G."/>
            <person name="Griffen A.L."/>
            <person name="Podar M."/>
            <person name="Leys E.J."/>
        </authorList>
    </citation>
    <scope>NUCLEOTIDE SEQUENCE [LARGE SCALE GENOMIC DNA]</scope>
    <source>
        <strain evidence="4">Cell 2</strain>
    </source>
</reference>
<dbReference type="InterPro" id="IPR029479">
    <property type="entry name" value="Nitroreductase"/>
</dbReference>
<dbReference type="Gene3D" id="3.40.109.10">
    <property type="entry name" value="NADH Oxidase"/>
    <property type="match status" value="1"/>
</dbReference>